<gene>
    <name evidence="2" type="ORF">ACFPH6_10545</name>
</gene>
<proteinExistence type="predicted"/>
<evidence type="ECO:0000313" key="2">
    <source>
        <dbReference type="EMBL" id="MFC4464976.1"/>
    </source>
</evidence>
<dbReference type="Proteomes" id="UP001596012">
    <property type="component" value="Unassembled WGS sequence"/>
</dbReference>
<evidence type="ECO:0000256" key="1">
    <source>
        <dbReference type="SAM" id="MobiDB-lite"/>
    </source>
</evidence>
<feature type="region of interest" description="Disordered" evidence="1">
    <location>
        <begin position="1"/>
        <end position="76"/>
    </location>
</feature>
<name>A0ABV8YKT2_9ACTN</name>
<feature type="compositionally biased region" description="Basic and acidic residues" evidence="1">
    <location>
        <begin position="49"/>
        <end position="62"/>
    </location>
</feature>
<organism evidence="2 3">
    <name type="scientific">Streptomyces xiangluensis</name>
    <dbReference type="NCBI Taxonomy" id="2665720"/>
    <lineage>
        <taxon>Bacteria</taxon>
        <taxon>Bacillati</taxon>
        <taxon>Actinomycetota</taxon>
        <taxon>Actinomycetes</taxon>
        <taxon>Kitasatosporales</taxon>
        <taxon>Streptomycetaceae</taxon>
        <taxon>Streptomyces</taxon>
    </lineage>
</organism>
<keyword evidence="3" id="KW-1185">Reference proteome</keyword>
<protein>
    <submittedName>
        <fullName evidence="2">Uncharacterized protein</fullName>
    </submittedName>
</protein>
<sequence>MAPPHLEELEASDAVRQVYLGPPTTLPYEPTERGRQPHPKPVQSPVSPKRTDVHDLHARRAAPEVLMDTTEDDDRPVPYFEVSNSIWASTGYGSLLAGPDDSLVLRVGRGDFSRSVIDSARET</sequence>
<accession>A0ABV8YKT2</accession>
<dbReference type="EMBL" id="JBHSFG010000018">
    <property type="protein sequence ID" value="MFC4464976.1"/>
    <property type="molecule type" value="Genomic_DNA"/>
</dbReference>
<evidence type="ECO:0000313" key="3">
    <source>
        <dbReference type="Proteomes" id="UP001596012"/>
    </source>
</evidence>
<dbReference type="RefSeq" id="WP_386340632.1">
    <property type="nucleotide sequence ID" value="NZ_JBHSFG010000018.1"/>
</dbReference>
<reference evidence="3" key="1">
    <citation type="journal article" date="2019" name="Int. J. Syst. Evol. Microbiol.">
        <title>The Global Catalogue of Microorganisms (GCM) 10K type strain sequencing project: providing services to taxonomists for standard genome sequencing and annotation.</title>
        <authorList>
            <consortium name="The Broad Institute Genomics Platform"/>
            <consortium name="The Broad Institute Genome Sequencing Center for Infectious Disease"/>
            <person name="Wu L."/>
            <person name="Ma J."/>
        </authorList>
    </citation>
    <scope>NUCLEOTIDE SEQUENCE [LARGE SCALE GENOMIC DNA]</scope>
    <source>
        <strain evidence="3">DT43</strain>
    </source>
</reference>
<comment type="caution">
    <text evidence="2">The sequence shown here is derived from an EMBL/GenBank/DDBJ whole genome shotgun (WGS) entry which is preliminary data.</text>
</comment>